<reference evidence="5" key="1">
    <citation type="submission" date="2020-06" db="EMBL/GenBank/DDBJ databases">
        <title>Unique genomic features of the anaerobic methanotrophic archaea.</title>
        <authorList>
            <person name="Chadwick G.L."/>
            <person name="Skennerton C.T."/>
            <person name="Laso-Perez R."/>
            <person name="Leu A.O."/>
            <person name="Speth D.R."/>
            <person name="Yu H."/>
            <person name="Morgan-Lang C."/>
            <person name="Hatzenpichler R."/>
            <person name="Goudeau D."/>
            <person name="Malmstrom R."/>
            <person name="Brazelton W.J."/>
            <person name="Woyke T."/>
            <person name="Hallam S.J."/>
            <person name="Tyson G.W."/>
            <person name="Wegener G."/>
            <person name="Boetius A."/>
            <person name="Orphan V."/>
        </authorList>
    </citation>
    <scope>NUCLEOTIDE SEQUENCE</scope>
</reference>
<protein>
    <submittedName>
        <fullName evidence="5">Inosine-5'-monophosphate dehydrogenase</fullName>
        <ecNumber evidence="5">1.1.1.205</ecNumber>
    </submittedName>
</protein>
<dbReference type="PANTHER" id="PTHR43080:SF2">
    <property type="entry name" value="CBS DOMAIN-CONTAINING PROTEIN"/>
    <property type="match status" value="1"/>
</dbReference>
<gene>
    <name evidence="5" type="primary">IMPDH</name>
    <name evidence="5" type="ORF">LBDBNMAG_00016</name>
</gene>
<dbReference type="EC" id="1.1.1.205" evidence="5"/>
<feature type="domain" description="CBS" evidence="4">
    <location>
        <begin position="42"/>
        <end position="99"/>
    </location>
</feature>
<organism evidence="5">
    <name type="scientific">Candidatus Methanophagaceae archaeon ANME-1 ERB6</name>
    <dbReference type="NCBI Taxonomy" id="2759912"/>
    <lineage>
        <taxon>Archaea</taxon>
        <taxon>Methanobacteriati</taxon>
        <taxon>Methanobacteriota</taxon>
        <taxon>Stenosarchaea group</taxon>
        <taxon>Methanomicrobia</taxon>
        <taxon>Candidatus Methanophagales</taxon>
        <taxon>Candidatus Methanophagaceae</taxon>
    </lineage>
</organism>
<dbReference type="CDD" id="cd04586">
    <property type="entry name" value="CBS_pair_BON_assoc"/>
    <property type="match status" value="1"/>
</dbReference>
<feature type="domain" description="CBS" evidence="4">
    <location>
        <begin position="134"/>
        <end position="187"/>
    </location>
</feature>
<dbReference type="InterPro" id="IPR046342">
    <property type="entry name" value="CBS_dom_sf"/>
</dbReference>
<keyword evidence="2" id="KW-0486">Methionine biosynthesis</keyword>
<keyword evidence="1 3" id="KW-0129">CBS domain</keyword>
<proteinExistence type="predicted"/>
<name>A0A7G9Z0U7_9EURY</name>
<dbReference type="PROSITE" id="PS51371">
    <property type="entry name" value="CBS"/>
    <property type="match status" value="2"/>
</dbReference>
<evidence type="ECO:0000259" key="4">
    <source>
        <dbReference type="PROSITE" id="PS51371"/>
    </source>
</evidence>
<dbReference type="SMART" id="SM00116">
    <property type="entry name" value="CBS"/>
    <property type="match status" value="2"/>
</dbReference>
<dbReference type="InterPro" id="IPR051257">
    <property type="entry name" value="Diverse_CBS-Domain"/>
</dbReference>
<evidence type="ECO:0000256" key="3">
    <source>
        <dbReference type="PROSITE-ProRule" id="PRU00703"/>
    </source>
</evidence>
<accession>A0A7G9Z0U7</accession>
<dbReference type="Gene3D" id="3.10.580.10">
    <property type="entry name" value="CBS-domain"/>
    <property type="match status" value="2"/>
</dbReference>
<dbReference type="PANTHER" id="PTHR43080">
    <property type="entry name" value="CBS DOMAIN-CONTAINING PROTEIN CBSX3, MITOCHONDRIAL"/>
    <property type="match status" value="1"/>
</dbReference>
<keyword evidence="2" id="KW-0028">Amino-acid biosynthesis</keyword>
<keyword evidence="5" id="KW-0560">Oxidoreductase</keyword>
<dbReference type="Pfam" id="PF00571">
    <property type="entry name" value="CBS"/>
    <property type="match status" value="2"/>
</dbReference>
<evidence type="ECO:0000256" key="1">
    <source>
        <dbReference type="ARBA" id="ARBA00023122"/>
    </source>
</evidence>
<dbReference type="AlphaFoldDB" id="A0A7G9Z0U7"/>
<evidence type="ECO:0000256" key="2">
    <source>
        <dbReference type="ARBA" id="ARBA00023167"/>
    </source>
</evidence>
<sequence length="187" mass="21025">MRNGLIVALVYRMLDTHDAGDKKNAGHQERDVEMKKKVEEIMTKEVITAKENDSLLDVATVLKENKIAGVPVLNEREEVVGVISEADVLKLLENFHWYTSIFTAHDLMNIFGEDLHDVQQDIEKASKMKVKDVMSKKPETVPPDTLIDDAAQIMHSTGFNRLPVVDENDKLVGIVARADIIASLYEK</sequence>
<dbReference type="SUPFAM" id="SSF54631">
    <property type="entry name" value="CBS-domain pair"/>
    <property type="match status" value="1"/>
</dbReference>
<dbReference type="GO" id="GO:0009086">
    <property type="term" value="P:methionine biosynthetic process"/>
    <property type="evidence" value="ECO:0007669"/>
    <property type="project" value="UniProtKB-KW"/>
</dbReference>
<dbReference type="InterPro" id="IPR000644">
    <property type="entry name" value="CBS_dom"/>
</dbReference>
<dbReference type="EMBL" id="MT631554">
    <property type="protein sequence ID" value="QNO53881.1"/>
    <property type="molecule type" value="Genomic_DNA"/>
</dbReference>
<dbReference type="GO" id="GO:0003938">
    <property type="term" value="F:IMP dehydrogenase activity"/>
    <property type="evidence" value="ECO:0007669"/>
    <property type="project" value="UniProtKB-EC"/>
</dbReference>
<evidence type="ECO:0000313" key="5">
    <source>
        <dbReference type="EMBL" id="QNO53881.1"/>
    </source>
</evidence>